<dbReference type="SMART" id="SM00943">
    <property type="entry name" value="Prim-Pol"/>
    <property type="match status" value="1"/>
</dbReference>
<dbReference type="Pfam" id="PF09250">
    <property type="entry name" value="Prim-Pol"/>
    <property type="match status" value="1"/>
</dbReference>
<dbReference type="SMART" id="SM00942">
    <property type="entry name" value="PriCT_1"/>
    <property type="match status" value="1"/>
</dbReference>
<evidence type="ECO:0000313" key="3">
    <source>
        <dbReference type="EMBL" id="MDO1580972.1"/>
    </source>
</evidence>
<feature type="domain" description="DNA primase/polymerase bifunctional N-terminal" evidence="2">
    <location>
        <begin position="20"/>
        <end position="186"/>
    </location>
</feature>
<dbReference type="Proteomes" id="UP001169006">
    <property type="component" value="Unassembled WGS sequence"/>
</dbReference>
<reference evidence="3" key="2">
    <citation type="submission" date="2023-07" db="EMBL/GenBank/DDBJ databases">
        <authorList>
            <person name="Sun H."/>
        </authorList>
    </citation>
    <scope>NUCLEOTIDE SEQUENCE</scope>
    <source>
        <strain evidence="3">05753</strain>
    </source>
</reference>
<proteinExistence type="predicted"/>
<sequence>MPNLVRIDGDLLSSSRLEAACAWIDAGAKIVALHGIAANGRCECGNASCQSPGKHPITAEFRNGHKSATDSKQKITRVLKSHPNANLGVVLPENILVLDVDGPKGRKTYETLKLPNTATVKTGRGTHHYFMIDRPLPKKKLRLEGIDIKDGGSGYIVVPPSRHHSGKQYRMKPENAGKIATLPPSFLDVLKPKQSRTVSFDMPGSVTKGGRNNTLTSYAGYFRSKGLRGSALERVLATVNRVICSPPLDDDEVANIARSVSNYEAGFENAFGSLADVQEQEVQFLAYPYIVKGATTVLDGNMGQGKSTFTAALAAAVTTGKPPPFLTTIEEGGVLFLSAEDDPARVLKPRLVENGADVSKVRYQEKVFSLDANGMMMLRQEIEAHRPALVVIDPIIAYMDADTDGNKANDTMRFMVELDLIAREYDVSILIVRHLRKAKADNAMHQGIGSIAISARVRSGLILGIHPHDPTKRAIAHAKANYSEKGPTLVFELRSQEKGRPPVVIWHDAEPDISEDDLLAKPPGTIGRPSEERDFAKDFLRETLSKGPVEKNKLDQMASTRSITPETLRRAANDMNIVKQRGTSGRSMWSLP</sequence>
<keyword evidence="4" id="KW-1185">Reference proteome</keyword>
<evidence type="ECO:0000259" key="2">
    <source>
        <dbReference type="SMART" id="SM00943"/>
    </source>
</evidence>
<accession>A0ABT8STB0</accession>
<reference evidence="3" key="1">
    <citation type="journal article" date="2015" name="Int. J. Syst. Evol. Microbiol.">
        <title>Rhizobium oryzicola sp. nov., potential plant-growth-promoting endophytic bacteria isolated from rice roots.</title>
        <authorList>
            <person name="Zhang X.X."/>
            <person name="Gao J.S."/>
            <person name="Cao Y.H."/>
            <person name="Sheirdil R.A."/>
            <person name="Wang X.C."/>
            <person name="Zhang L."/>
        </authorList>
    </citation>
    <scope>NUCLEOTIDE SEQUENCE</scope>
    <source>
        <strain evidence="3">05753</strain>
    </source>
</reference>
<dbReference type="Pfam" id="PF08708">
    <property type="entry name" value="PriCT_1"/>
    <property type="match status" value="1"/>
</dbReference>
<dbReference type="SUPFAM" id="SSF52540">
    <property type="entry name" value="P-loop containing nucleoside triphosphate hydrolases"/>
    <property type="match status" value="1"/>
</dbReference>
<protein>
    <submittedName>
        <fullName evidence="3">Bifunctional DNA primase/polymerase</fullName>
    </submittedName>
</protein>
<organism evidence="3 4">
    <name type="scientific">Rhizobium oryzicola</name>
    <dbReference type="NCBI Taxonomy" id="1232668"/>
    <lineage>
        <taxon>Bacteria</taxon>
        <taxon>Pseudomonadati</taxon>
        <taxon>Pseudomonadota</taxon>
        <taxon>Alphaproteobacteria</taxon>
        <taxon>Hyphomicrobiales</taxon>
        <taxon>Rhizobiaceae</taxon>
        <taxon>Rhizobium/Agrobacterium group</taxon>
        <taxon>Rhizobium</taxon>
    </lineage>
</organism>
<dbReference type="EMBL" id="JAUKWQ010000001">
    <property type="protein sequence ID" value="MDO1580972.1"/>
    <property type="molecule type" value="Genomic_DNA"/>
</dbReference>
<dbReference type="CDD" id="cd04859">
    <property type="entry name" value="Prim_Pol"/>
    <property type="match status" value="1"/>
</dbReference>
<gene>
    <name evidence="3" type="ORF">Q2T52_02590</name>
</gene>
<name>A0ABT8STB0_9HYPH</name>
<dbReference type="RefSeq" id="WP_302075111.1">
    <property type="nucleotide sequence ID" value="NZ_JAUKWQ010000001.1"/>
</dbReference>
<evidence type="ECO:0000259" key="1">
    <source>
        <dbReference type="SMART" id="SM00942"/>
    </source>
</evidence>
<dbReference type="InterPro" id="IPR014820">
    <property type="entry name" value="PriCT_1"/>
</dbReference>
<dbReference type="InterPro" id="IPR015330">
    <property type="entry name" value="DNA_primase/pol_bifunc_N"/>
</dbReference>
<dbReference type="InterPro" id="IPR027417">
    <property type="entry name" value="P-loop_NTPase"/>
</dbReference>
<dbReference type="Pfam" id="PF13481">
    <property type="entry name" value="AAA_25"/>
    <property type="match status" value="1"/>
</dbReference>
<comment type="caution">
    <text evidence="3">The sequence shown here is derived from an EMBL/GenBank/DDBJ whole genome shotgun (WGS) entry which is preliminary data.</text>
</comment>
<feature type="domain" description="Primase C-terminal 1" evidence="1">
    <location>
        <begin position="200"/>
        <end position="266"/>
    </location>
</feature>
<dbReference type="Gene3D" id="3.40.50.300">
    <property type="entry name" value="P-loop containing nucleotide triphosphate hydrolases"/>
    <property type="match status" value="1"/>
</dbReference>
<evidence type="ECO:0000313" key="4">
    <source>
        <dbReference type="Proteomes" id="UP001169006"/>
    </source>
</evidence>
<dbReference type="SUPFAM" id="SSF56747">
    <property type="entry name" value="Prim-pol domain"/>
    <property type="match status" value="1"/>
</dbReference>